<comment type="similarity">
    <text evidence="2">Belongs to the methyl-accepting chemotaxis (MCP) protein family.</text>
</comment>
<dbReference type="GO" id="GO:0004888">
    <property type="term" value="F:transmembrane signaling receptor activity"/>
    <property type="evidence" value="ECO:0007669"/>
    <property type="project" value="InterPro"/>
</dbReference>
<dbReference type="PROSITE" id="PS50111">
    <property type="entry name" value="CHEMOTAXIS_TRANSDUC_2"/>
    <property type="match status" value="1"/>
</dbReference>
<dbReference type="InterPro" id="IPR051310">
    <property type="entry name" value="MCP_chemotaxis"/>
</dbReference>
<dbReference type="SUPFAM" id="SSF158472">
    <property type="entry name" value="HAMP domain-like"/>
    <property type="match status" value="1"/>
</dbReference>
<keyword evidence="5" id="KW-0472">Membrane</keyword>
<gene>
    <name evidence="8" type="ORF">GF339_04735</name>
</gene>
<dbReference type="Gene3D" id="1.10.287.950">
    <property type="entry name" value="Methyl-accepting chemotaxis protein"/>
    <property type="match status" value="3"/>
</dbReference>
<protein>
    <submittedName>
        <fullName evidence="8">HAMP domain-containing protein</fullName>
    </submittedName>
</protein>
<keyword evidence="5" id="KW-1133">Transmembrane helix</keyword>
<reference evidence="8" key="1">
    <citation type="submission" date="2019-11" db="EMBL/GenBank/DDBJ databases">
        <title>Microbial mats filling the niche in hypersaline microbial mats.</title>
        <authorList>
            <person name="Wong H.L."/>
            <person name="Macleod F.I."/>
            <person name="White R.A. III"/>
            <person name="Burns B.P."/>
        </authorList>
    </citation>
    <scope>NUCLEOTIDE SEQUENCE</scope>
    <source>
        <strain evidence="8">Rbin_158</strain>
    </source>
</reference>
<evidence type="ECO:0000256" key="5">
    <source>
        <dbReference type="SAM" id="Phobius"/>
    </source>
</evidence>
<dbReference type="InterPro" id="IPR003660">
    <property type="entry name" value="HAMP_dom"/>
</dbReference>
<feature type="domain" description="HAMP" evidence="7">
    <location>
        <begin position="482"/>
        <end position="535"/>
    </location>
</feature>
<dbReference type="PRINTS" id="PR00260">
    <property type="entry name" value="CHEMTRNSDUCR"/>
</dbReference>
<dbReference type="Gene3D" id="6.10.340.10">
    <property type="match status" value="1"/>
</dbReference>
<feature type="compositionally biased region" description="Polar residues" evidence="4">
    <location>
        <begin position="11"/>
        <end position="28"/>
    </location>
</feature>
<comment type="caution">
    <text evidence="8">The sequence shown here is derived from an EMBL/GenBank/DDBJ whole genome shotgun (WGS) entry which is preliminary data.</text>
</comment>
<keyword evidence="5" id="KW-0812">Transmembrane</keyword>
<dbReference type="GO" id="GO:0007165">
    <property type="term" value="P:signal transduction"/>
    <property type="evidence" value="ECO:0007669"/>
    <property type="project" value="UniProtKB-KW"/>
</dbReference>
<dbReference type="CDD" id="cd06225">
    <property type="entry name" value="HAMP"/>
    <property type="match status" value="1"/>
</dbReference>
<dbReference type="GO" id="GO:0005886">
    <property type="term" value="C:plasma membrane"/>
    <property type="evidence" value="ECO:0007669"/>
    <property type="project" value="TreeGrafter"/>
</dbReference>
<feature type="transmembrane region" description="Helical" evidence="5">
    <location>
        <begin position="50"/>
        <end position="70"/>
    </location>
</feature>
<evidence type="ECO:0000256" key="3">
    <source>
        <dbReference type="PROSITE-ProRule" id="PRU00284"/>
    </source>
</evidence>
<dbReference type="Proteomes" id="UP000649604">
    <property type="component" value="Unassembled WGS sequence"/>
</dbReference>
<evidence type="ECO:0000256" key="4">
    <source>
        <dbReference type="SAM" id="MobiDB-lite"/>
    </source>
</evidence>
<dbReference type="SMART" id="SM00304">
    <property type="entry name" value="HAMP"/>
    <property type="match status" value="2"/>
</dbReference>
<accession>A0A9D5Q5G1</accession>
<dbReference type="EMBL" id="WJJP01000146">
    <property type="protein sequence ID" value="MBD3323866.1"/>
    <property type="molecule type" value="Genomic_DNA"/>
</dbReference>
<dbReference type="GO" id="GO:0006935">
    <property type="term" value="P:chemotaxis"/>
    <property type="evidence" value="ECO:0007669"/>
    <property type="project" value="UniProtKB-KW"/>
</dbReference>
<feature type="domain" description="Methyl-accepting transducer" evidence="6">
    <location>
        <begin position="713"/>
        <end position="949"/>
    </location>
</feature>
<evidence type="ECO:0000313" key="8">
    <source>
        <dbReference type="EMBL" id="MBD3323866.1"/>
    </source>
</evidence>
<keyword evidence="3" id="KW-0807">Transducer</keyword>
<dbReference type="Pfam" id="PF00672">
    <property type="entry name" value="HAMP"/>
    <property type="match status" value="1"/>
</dbReference>
<dbReference type="PANTHER" id="PTHR43531:SF11">
    <property type="entry name" value="METHYL-ACCEPTING CHEMOTAXIS PROTEIN 3"/>
    <property type="match status" value="1"/>
</dbReference>
<proteinExistence type="inferred from homology"/>
<organism evidence="8 9">
    <name type="scientific">candidate division KSB3 bacterium</name>
    <dbReference type="NCBI Taxonomy" id="2044937"/>
    <lineage>
        <taxon>Bacteria</taxon>
        <taxon>candidate division KSB3</taxon>
    </lineage>
</organism>
<dbReference type="PANTHER" id="PTHR43531">
    <property type="entry name" value="PROTEIN ICFG"/>
    <property type="match status" value="1"/>
</dbReference>
<dbReference type="Pfam" id="PF00015">
    <property type="entry name" value="MCPsignal"/>
    <property type="match status" value="1"/>
</dbReference>
<feature type="transmembrane region" description="Helical" evidence="5">
    <location>
        <begin position="462"/>
        <end position="485"/>
    </location>
</feature>
<evidence type="ECO:0000313" key="9">
    <source>
        <dbReference type="Proteomes" id="UP000649604"/>
    </source>
</evidence>
<evidence type="ECO:0000256" key="1">
    <source>
        <dbReference type="ARBA" id="ARBA00022500"/>
    </source>
</evidence>
<dbReference type="AlphaFoldDB" id="A0A9D5Q5G1"/>
<name>A0A9D5Q5G1_9BACT</name>
<dbReference type="InterPro" id="IPR004090">
    <property type="entry name" value="Chemotax_Me-accpt_rcpt"/>
</dbReference>
<dbReference type="SMART" id="SM00283">
    <property type="entry name" value="MA"/>
    <property type="match status" value="1"/>
</dbReference>
<dbReference type="PROSITE" id="PS50885">
    <property type="entry name" value="HAMP"/>
    <property type="match status" value="1"/>
</dbReference>
<evidence type="ECO:0000259" key="7">
    <source>
        <dbReference type="PROSITE" id="PS50885"/>
    </source>
</evidence>
<dbReference type="InterPro" id="IPR004089">
    <property type="entry name" value="MCPsignal_dom"/>
</dbReference>
<evidence type="ECO:0000259" key="6">
    <source>
        <dbReference type="PROSITE" id="PS50111"/>
    </source>
</evidence>
<sequence length="1041" mass="114185">MTLLTAERGSQRSMTVMPQDPSILSTPETARGDSRMPLKKWYHLNLFQKFALIFLGVVALPVFLIALFVLQQSKNTILDSADPLVEAVTASMKMVTQIQQEESEAMLDVANWEFTKISQGSLREMNDLLIAENQRLYAANIDALVAESQKILEDELSRLNHEVVEGVALVISNFVQDMQMMTEAIANHLPLGDGEAEQRDHIQQVFRSYTQFLHLQLLDRSGQSLVRVTQGAKLGEDPAFTAPKSQVSQVLSTDTAVVEAFPHADDYVLRVLVPVKTFQDHDRVVMGIARFAPLWEQMQARFFQHDEQIYILTDQGAVVYPTPAASVSAETSAYLSLAAEATAPQGRLRQDEMLVSYTTLPGLAWKVVVIQPMSFIASRLAPIEDLVAEYMTQIETQLQTATQDEVQLATQQIAESFAERKNDLRANIERHYTAFLSTIAEEVTHSVSLVATEVQQGTFHTVIPLMIGMGGLAIVTGILVAWAIIKPIKGMTAVAHNISRGDLSQTVPEIQSSDEIGVLSRSFRATTEYLGTIAKSAQKISEGEFTHDVTPASNRDALGMAFSQMTIYLREIAALATNISHGDLSQVVPPKSENDALGNAVYQMTLYLHRIANVAKKVAGGRLSESSAPLSEKDFLGNAFAEMVFKLRYLVSKIRSGANHLVTLSTETQLRAQEEAESVQKISTAVEETSALMNQMAASIGEVDERMKQLSSFVGESSSSIEEFNSSIRQIALHGEQLAGASEETSSSIQQISASMHQIAETAQHSKTLSDGAMQDAISGREAVEKMNQSMKGIDHMITVTAEAIELVNTRIASIETILDVIKDIADQTSLLSINASIIAKKAGERGRGFTVIADKVRKLADQSNVSAKQITTILRNIRKESAHAVDVVTRGSEKVSEGVQLAELAGKALDKIILGAQESSSVVSKIAETTDEQTQISQYIMESMEHVVDMVNQIKEATKEQERSSGYIMEQAEHVLVLSQEVKQATFEQTDVVQHVSQAMNDIRTLIQMTSERAKESAQAASMLSQHADALKQLVSQFTI</sequence>
<evidence type="ECO:0000256" key="2">
    <source>
        <dbReference type="ARBA" id="ARBA00029447"/>
    </source>
</evidence>
<feature type="region of interest" description="Disordered" evidence="4">
    <location>
        <begin position="1"/>
        <end position="31"/>
    </location>
</feature>
<keyword evidence="1" id="KW-0145">Chemotaxis</keyword>
<dbReference type="SUPFAM" id="SSF58104">
    <property type="entry name" value="Methyl-accepting chemotaxis protein (MCP) signaling domain"/>
    <property type="match status" value="2"/>
</dbReference>